<accession>A0A1W2A0I0</accession>
<sequence length="422" mass="46239">MTTTNSIPFFELKFDKDARLTEVAELEAIESALQSGNYTDILFISHGWNNDMTEARELYDSLLQLVHDEIVDHPIKDRSFISIGIFWPSKKFSHNHQKDGSAAALNNRSNAANTIELCHELDQFINTPNASVALKNIIDCIDKKSPEPIELATQFIDLYHAISLNENGAMDEEALKYYDIENMTRILEDPDFLETGDLPEPGMGGATSIFNGTINGINNLLNMATYYQMKERAGLIGVQGLNPILKRIKLKCNGKIHLAGHSFGARLMSAAVSGSTAVSPIQVQSLSLMQAAFSHYGFAEKYEKNFDGLFRNTIAKKYVAGPIIITHTRNDKAVGIAYAIASRLANQVASAVGDKDDFYGGLGSNGAQKTPEANNGLLLDMDGNYSFTAGGVYNLKADKYIKDHSDIKKPQVAKALVAAMST</sequence>
<keyword evidence="2" id="KW-1185">Reference proteome</keyword>
<dbReference type="SUPFAM" id="SSF53474">
    <property type="entry name" value="alpha/beta-Hydrolases"/>
    <property type="match status" value="1"/>
</dbReference>
<dbReference type="AlphaFoldDB" id="A0A1W2A0I0"/>
<dbReference type="STRING" id="475255.SAMN04488101_101221"/>
<proteinExistence type="predicted"/>
<protein>
    <recommendedName>
        <fullName evidence="3">Alpha/beta hydrolase</fullName>
    </recommendedName>
</protein>
<gene>
    <name evidence="1" type="ORF">SAMN04488101_101221</name>
</gene>
<evidence type="ECO:0000313" key="1">
    <source>
        <dbReference type="EMBL" id="SMC54143.1"/>
    </source>
</evidence>
<evidence type="ECO:0008006" key="3">
    <source>
        <dbReference type="Google" id="ProtNLM"/>
    </source>
</evidence>
<reference evidence="1 2" key="1">
    <citation type="submission" date="2017-04" db="EMBL/GenBank/DDBJ databases">
        <authorList>
            <person name="Afonso C.L."/>
            <person name="Miller P.J."/>
            <person name="Scott M.A."/>
            <person name="Spackman E."/>
            <person name="Goraichik I."/>
            <person name="Dimitrov K.M."/>
            <person name="Suarez D.L."/>
            <person name="Swayne D.E."/>
        </authorList>
    </citation>
    <scope>NUCLEOTIDE SEQUENCE [LARGE SCALE GENOMIC DNA]</scope>
    <source>
        <strain evidence="1 2">DSM 19625</strain>
    </source>
</reference>
<dbReference type="EMBL" id="FWYB01000001">
    <property type="protein sequence ID" value="SMC54143.1"/>
    <property type="molecule type" value="Genomic_DNA"/>
</dbReference>
<dbReference type="Gene3D" id="3.40.50.1820">
    <property type="entry name" value="alpha/beta hydrolase"/>
    <property type="match status" value="1"/>
</dbReference>
<dbReference type="OrthoDB" id="280053at2"/>
<name>A0A1W2A0I0_9SPHI</name>
<evidence type="ECO:0000313" key="2">
    <source>
        <dbReference type="Proteomes" id="UP000192678"/>
    </source>
</evidence>
<dbReference type="RefSeq" id="WP_084286815.1">
    <property type="nucleotide sequence ID" value="NZ_FWYB01000001.1"/>
</dbReference>
<organism evidence="1 2">
    <name type="scientific">Pedobacter nyackensis</name>
    <dbReference type="NCBI Taxonomy" id="475255"/>
    <lineage>
        <taxon>Bacteria</taxon>
        <taxon>Pseudomonadati</taxon>
        <taxon>Bacteroidota</taxon>
        <taxon>Sphingobacteriia</taxon>
        <taxon>Sphingobacteriales</taxon>
        <taxon>Sphingobacteriaceae</taxon>
        <taxon>Pedobacter</taxon>
    </lineage>
</organism>
<dbReference type="InterPro" id="IPR029058">
    <property type="entry name" value="AB_hydrolase_fold"/>
</dbReference>
<dbReference type="Proteomes" id="UP000192678">
    <property type="component" value="Unassembled WGS sequence"/>
</dbReference>